<dbReference type="OrthoDB" id="288590at2759"/>
<reference evidence="2" key="1">
    <citation type="journal article" date="2011" name="Genome Biol.">
        <title>Comparative genomics of the social amoebae Dictyostelium discoideum and Dictyostelium purpureum.</title>
        <authorList>
            <consortium name="US DOE Joint Genome Institute (JGI-PGF)"/>
            <person name="Sucgang R."/>
            <person name="Kuo A."/>
            <person name="Tian X."/>
            <person name="Salerno W."/>
            <person name="Parikh A."/>
            <person name="Feasley C.L."/>
            <person name="Dalin E."/>
            <person name="Tu H."/>
            <person name="Huang E."/>
            <person name="Barry K."/>
            <person name="Lindquist E."/>
            <person name="Shapiro H."/>
            <person name="Bruce D."/>
            <person name="Schmutz J."/>
            <person name="Salamov A."/>
            <person name="Fey P."/>
            <person name="Gaudet P."/>
            <person name="Anjard C."/>
            <person name="Babu M.M."/>
            <person name="Basu S."/>
            <person name="Bushmanova Y."/>
            <person name="van der Wel H."/>
            <person name="Katoh-Kurasawa M."/>
            <person name="Dinh C."/>
            <person name="Coutinho P.M."/>
            <person name="Saito T."/>
            <person name="Elias M."/>
            <person name="Schaap P."/>
            <person name="Kay R.R."/>
            <person name="Henrissat B."/>
            <person name="Eichinger L."/>
            <person name="Rivero F."/>
            <person name="Putnam N.H."/>
            <person name="West C.M."/>
            <person name="Loomis W.F."/>
            <person name="Chisholm R.L."/>
            <person name="Shaulsky G."/>
            <person name="Strassmann J.E."/>
            <person name="Queller D.C."/>
            <person name="Kuspa A."/>
            <person name="Grigoriev I.V."/>
        </authorList>
    </citation>
    <scope>NUCLEOTIDE SEQUENCE [LARGE SCALE GENOMIC DNA]</scope>
    <source>
        <strain evidence="2">QSDP1</strain>
    </source>
</reference>
<dbReference type="InParanoid" id="F0ZNH4"/>
<proteinExistence type="predicted"/>
<dbReference type="GeneID" id="10499726"/>
<dbReference type="EMBL" id="GL871094">
    <property type="protein sequence ID" value="EGC34532.1"/>
    <property type="molecule type" value="Genomic_DNA"/>
</dbReference>
<dbReference type="Proteomes" id="UP000001064">
    <property type="component" value="Unassembled WGS sequence"/>
</dbReference>
<accession>F0ZNH4</accession>
<organism evidence="1 2">
    <name type="scientific">Dictyostelium purpureum</name>
    <name type="common">Slime mold</name>
    <dbReference type="NCBI Taxonomy" id="5786"/>
    <lineage>
        <taxon>Eukaryota</taxon>
        <taxon>Amoebozoa</taxon>
        <taxon>Evosea</taxon>
        <taxon>Eumycetozoa</taxon>
        <taxon>Dictyostelia</taxon>
        <taxon>Dictyosteliales</taxon>
        <taxon>Dictyosteliaceae</taxon>
        <taxon>Dictyostelium</taxon>
    </lineage>
</organism>
<keyword evidence="2" id="KW-1185">Reference proteome</keyword>
<dbReference type="KEGG" id="dpp:DICPUDRAFT_153276"/>
<protein>
    <submittedName>
        <fullName evidence="1">Uncharacterized protein</fullName>
    </submittedName>
</protein>
<dbReference type="RefSeq" id="XP_003288968.1">
    <property type="nucleotide sequence ID" value="XM_003288920.1"/>
</dbReference>
<name>F0ZNH4_DICPU</name>
<evidence type="ECO:0000313" key="1">
    <source>
        <dbReference type="EMBL" id="EGC34532.1"/>
    </source>
</evidence>
<sequence>MAYQFFLNPNWNSVPKLTEGIPKATKPNSSDIQLKGTYSQYFKTKVDKVIPGYINDENEQK</sequence>
<dbReference type="AlphaFoldDB" id="F0ZNH4"/>
<dbReference type="VEuPathDB" id="AmoebaDB:DICPUDRAFT_153276"/>
<gene>
    <name evidence="1" type="ORF">DICPUDRAFT_153276</name>
</gene>
<evidence type="ECO:0000313" key="2">
    <source>
        <dbReference type="Proteomes" id="UP000001064"/>
    </source>
</evidence>